<gene>
    <name evidence="2" type="ORF">VNO77_21897</name>
</gene>
<sequence length="578" mass="64380">MKCLSRTLTHTAGDHHHLPGMWNVLSYSTTCVPLIHNLAESNNEVQPAHIAHEKDGTIGKDCPTNAVGVKRGKPVPGEHNISRKGSLKGGIVRGSGHLTEKEGFSPVREGPLKFDELGKETKVGVKTRHLSFSMLSDPLSENFDVIGRLKFLRTFLPVDLKESPFHNEEAARLILLNLKYVRILSFSEFSGLDALPDSIGTPFPSLKHLIFVDMRCWEMWGPFESNAFPQLELLDIDGCPRLRGQLPTHLPSLGSLKIDGCNELACSLPSAPVIKELRIRNSSKVRLQELPSSLEDLWIEGSHVESMFEAISYSNTQPSSSNFYSFLGDCLPSSLTQLTIFNCNKLHLPDFLPSLPLDTFTNLNQLNIYNCKNIGCVTVSQSLPKLASFSVVKCPNFVSFPMQGLPAPNLFQFIISDCYKLESLPSHMNTLLPKLEYLYIDDCPEIESFPEGGMPPSLRKLHIENCHKLLRSPSLASMDMLSELHIRGPCEEVNSFPKEGLVLLPPSLTFLELYSLQNVETLECKGLLHLTSLQLLTIRECPKLENMLGERLPASLIKLQIDGCPLLQERSDGHTIKL</sequence>
<keyword evidence="1" id="KW-0611">Plant defense</keyword>
<protein>
    <recommendedName>
        <fullName evidence="4">Disease resistance protein</fullName>
    </recommendedName>
</protein>
<dbReference type="Proteomes" id="UP001367508">
    <property type="component" value="Unassembled WGS sequence"/>
</dbReference>
<evidence type="ECO:0000256" key="1">
    <source>
        <dbReference type="ARBA" id="ARBA00022821"/>
    </source>
</evidence>
<evidence type="ECO:0008006" key="4">
    <source>
        <dbReference type="Google" id="ProtNLM"/>
    </source>
</evidence>
<comment type="caution">
    <text evidence="2">The sequence shown here is derived from an EMBL/GenBank/DDBJ whole genome shotgun (WGS) entry which is preliminary data.</text>
</comment>
<accession>A0AAN9L323</accession>
<evidence type="ECO:0000313" key="3">
    <source>
        <dbReference type="Proteomes" id="UP001367508"/>
    </source>
</evidence>
<dbReference type="SUPFAM" id="SSF52058">
    <property type="entry name" value="L domain-like"/>
    <property type="match status" value="1"/>
</dbReference>
<dbReference type="PANTHER" id="PTHR36766:SF45">
    <property type="entry name" value="NB-ARC DOMAIN-CONTAINING PROTEIN"/>
    <property type="match status" value="1"/>
</dbReference>
<dbReference type="EMBL" id="JAYMYQ010000005">
    <property type="protein sequence ID" value="KAK7327806.1"/>
    <property type="molecule type" value="Genomic_DNA"/>
</dbReference>
<keyword evidence="3" id="KW-1185">Reference proteome</keyword>
<evidence type="ECO:0000313" key="2">
    <source>
        <dbReference type="EMBL" id="KAK7327806.1"/>
    </source>
</evidence>
<proteinExistence type="predicted"/>
<dbReference type="GO" id="GO:0006952">
    <property type="term" value="P:defense response"/>
    <property type="evidence" value="ECO:0007669"/>
    <property type="project" value="UniProtKB-KW"/>
</dbReference>
<reference evidence="2 3" key="1">
    <citation type="submission" date="2024-01" db="EMBL/GenBank/DDBJ databases">
        <title>The genomes of 5 underutilized Papilionoideae crops provide insights into root nodulation and disease resistanc.</title>
        <authorList>
            <person name="Jiang F."/>
        </authorList>
    </citation>
    <scope>NUCLEOTIDE SEQUENCE [LARGE SCALE GENOMIC DNA]</scope>
    <source>
        <strain evidence="2">LVBAO_FW01</strain>
        <tissue evidence="2">Leaves</tissue>
    </source>
</reference>
<name>A0AAN9L323_CANGL</name>
<dbReference type="PANTHER" id="PTHR36766">
    <property type="entry name" value="PLANT BROAD-SPECTRUM MILDEW RESISTANCE PROTEIN RPW8"/>
    <property type="match status" value="1"/>
</dbReference>
<dbReference type="Gene3D" id="3.80.10.10">
    <property type="entry name" value="Ribonuclease Inhibitor"/>
    <property type="match status" value="2"/>
</dbReference>
<organism evidence="2 3">
    <name type="scientific">Canavalia gladiata</name>
    <name type="common">Sword bean</name>
    <name type="synonym">Dolichos gladiatus</name>
    <dbReference type="NCBI Taxonomy" id="3824"/>
    <lineage>
        <taxon>Eukaryota</taxon>
        <taxon>Viridiplantae</taxon>
        <taxon>Streptophyta</taxon>
        <taxon>Embryophyta</taxon>
        <taxon>Tracheophyta</taxon>
        <taxon>Spermatophyta</taxon>
        <taxon>Magnoliopsida</taxon>
        <taxon>eudicotyledons</taxon>
        <taxon>Gunneridae</taxon>
        <taxon>Pentapetalae</taxon>
        <taxon>rosids</taxon>
        <taxon>fabids</taxon>
        <taxon>Fabales</taxon>
        <taxon>Fabaceae</taxon>
        <taxon>Papilionoideae</taxon>
        <taxon>50 kb inversion clade</taxon>
        <taxon>NPAAA clade</taxon>
        <taxon>indigoferoid/millettioid clade</taxon>
        <taxon>Phaseoleae</taxon>
        <taxon>Canavalia</taxon>
    </lineage>
</organism>
<dbReference type="InterPro" id="IPR032675">
    <property type="entry name" value="LRR_dom_sf"/>
</dbReference>
<dbReference type="AlphaFoldDB" id="A0AAN9L323"/>